<feature type="region of interest" description="Disordered" evidence="4">
    <location>
        <begin position="724"/>
        <end position="819"/>
    </location>
</feature>
<feature type="compositionally biased region" description="Basic residues" evidence="4">
    <location>
        <begin position="132"/>
        <end position="145"/>
    </location>
</feature>
<dbReference type="AlphaFoldDB" id="A0A8H7DXE7"/>
<evidence type="ECO:0000256" key="4">
    <source>
        <dbReference type="SAM" id="MobiDB-lite"/>
    </source>
</evidence>
<proteinExistence type="predicted"/>
<evidence type="ECO:0000313" key="5">
    <source>
        <dbReference type="EMBL" id="KAF7435996.1"/>
    </source>
</evidence>
<feature type="compositionally biased region" description="Acidic residues" evidence="4">
    <location>
        <begin position="167"/>
        <end position="180"/>
    </location>
</feature>
<dbReference type="GO" id="GO:0032040">
    <property type="term" value="C:small-subunit processome"/>
    <property type="evidence" value="ECO:0007669"/>
    <property type="project" value="InterPro"/>
</dbReference>
<comment type="caution">
    <text evidence="5">The sequence shown here is derived from an EMBL/GenBank/DDBJ whole genome shotgun (WGS) entry which is preliminary data.</text>
</comment>
<feature type="compositionally biased region" description="Basic and acidic residues" evidence="4">
    <location>
        <begin position="539"/>
        <end position="553"/>
    </location>
</feature>
<reference evidence="5" key="1">
    <citation type="submission" date="2019-07" db="EMBL/GenBank/DDBJ databases">
        <authorList>
            <person name="Palmer J.M."/>
        </authorList>
    </citation>
    <scope>NUCLEOTIDE SEQUENCE</scope>
    <source>
        <strain evidence="5">PC9</strain>
    </source>
</reference>
<sequence>MARSGRNPIRPPLRKFPASTKKSNEAGFLKRKARKSQAPSEVYEYEPSKTRRAKVDSGFDRDELKSFGGAVSDGESDAGEPSRARLIGENEDNEAIGSDDDEEIDSDAAFEESDEDRFAGFKFASESLQQKPPKKKSGAARRAGKVRFAGVDLNEDDVEASAHEGTSEDEEDEEDGDPSDFIDILDVLDGKGEVDTGSDAGDEDRSAGPAGSHLATHRHSADESDSPDSASEEEARSMDDDAPGITISDDEDDTMDTTEALDNLQNFVTNLGGLESPKGIAKRKGDASQNPQPAKRRHIIKERTEAGAENEFGAHTNGAKLNLDDLLAPLAESSSTSALASLQKSVKTLRPPSPSTSKGKGKAGSDAASSKSKKPRTLAAPLPQRTQERLDREAAYEQTKTEVDKWSDSMKRIKDAEHLSFPLQPEPKTATSNLELAARFKPKTELESGISKLLQSAHLREEDIAETEDSALQAQQLTVEEVAARRAELRKMRELMYRAEVRAHRVKKIKSKTYRRLRRKEKEKLDGATGDDDMDEEEMRLRKEVDRARERATLRHKNTGKWAKSMSGKQGLGEDERRAIEEMLDRGEKLKRKIQGQDSDSEQDDESDEDEEDADEDTIKARAFEELARLRDDHSAPAGKARGVFEMKFMKDAMARDSAKADRERDDFIRELGGNAGLEDHSGDNDTTPVGDEDVTVQRLGGRVIYQPGALPVRTNSRIVPLSTASDTSSVTLKSTDLVTPSPIEARQTIPSRMEASTRQSNDDSSSSNPWLASRDEPRPHVTRKKNEVIVSKTSGAADKSKNRLKKQSKKLDEERTKARDDAEIEISMDNVLKPTEPRAEPASLIAPIISEDDDSDANSEVEEQEKMISAKQNGGKNGQIAFQQRDLVALAFAGDNVVQQFEEVKRREMAEDAPQEVDTTLPGWGSWGGTGARKQPPKPHLIKKVAGVDPGTRADYGKAHVIISEKRDKKAAKYLVKDLPYPYTSKAQFERSMETPLGTEWNTRLGFQKGTLPKIVKKMGTVINPLEKLF</sequence>
<evidence type="ECO:0000256" key="1">
    <source>
        <dbReference type="ARBA" id="ARBA00004604"/>
    </source>
</evidence>
<dbReference type="PANTHER" id="PTHR14150:SF12">
    <property type="entry name" value="U3 SMALL NUCLEOLAR RNA-ASSOCIATED PROTEIN 14 HOMOLOG A"/>
    <property type="match status" value="1"/>
</dbReference>
<feature type="compositionally biased region" description="Polar residues" evidence="4">
    <location>
        <begin position="749"/>
        <end position="760"/>
    </location>
</feature>
<keyword evidence="3" id="KW-0539">Nucleus</keyword>
<dbReference type="Proteomes" id="UP000623687">
    <property type="component" value="Unassembled WGS sequence"/>
</dbReference>
<feature type="compositionally biased region" description="Acidic residues" evidence="4">
    <location>
        <begin position="599"/>
        <end position="616"/>
    </location>
</feature>
<dbReference type="GO" id="GO:0006364">
    <property type="term" value="P:rRNA processing"/>
    <property type="evidence" value="ECO:0007669"/>
    <property type="project" value="InterPro"/>
</dbReference>
<feature type="compositionally biased region" description="Acidic residues" evidence="4">
    <location>
        <begin position="89"/>
        <end position="115"/>
    </location>
</feature>
<gene>
    <name evidence="5" type="ORF">PC9H_002822</name>
</gene>
<dbReference type="OrthoDB" id="277439at2759"/>
<organism evidence="5 6">
    <name type="scientific">Pleurotus ostreatus</name>
    <name type="common">Oyster mushroom</name>
    <name type="synonym">White-rot fungus</name>
    <dbReference type="NCBI Taxonomy" id="5322"/>
    <lineage>
        <taxon>Eukaryota</taxon>
        <taxon>Fungi</taxon>
        <taxon>Dikarya</taxon>
        <taxon>Basidiomycota</taxon>
        <taxon>Agaricomycotina</taxon>
        <taxon>Agaricomycetes</taxon>
        <taxon>Agaricomycetidae</taxon>
        <taxon>Agaricales</taxon>
        <taxon>Pleurotineae</taxon>
        <taxon>Pleurotaceae</taxon>
        <taxon>Pleurotus</taxon>
    </lineage>
</organism>
<dbReference type="EMBL" id="JACETU010000002">
    <property type="protein sequence ID" value="KAF7435996.1"/>
    <property type="molecule type" value="Genomic_DNA"/>
</dbReference>
<feature type="compositionally biased region" description="Acidic residues" evidence="4">
    <location>
        <begin position="529"/>
        <end position="538"/>
    </location>
</feature>
<feature type="compositionally biased region" description="Acidic residues" evidence="4">
    <location>
        <begin position="223"/>
        <end position="232"/>
    </location>
</feature>
<dbReference type="RefSeq" id="XP_036633895.1">
    <property type="nucleotide sequence ID" value="XM_036772422.1"/>
</dbReference>
<feature type="region of interest" description="Disordered" evidence="4">
    <location>
        <begin position="910"/>
        <end position="939"/>
    </location>
</feature>
<feature type="region of interest" description="Disordered" evidence="4">
    <location>
        <begin position="655"/>
        <end position="693"/>
    </location>
</feature>
<feature type="compositionally biased region" description="Basic and acidic residues" evidence="4">
    <location>
        <begin position="810"/>
        <end position="819"/>
    </location>
</feature>
<dbReference type="Pfam" id="PF04615">
    <property type="entry name" value="Utp14"/>
    <property type="match status" value="1"/>
</dbReference>
<evidence type="ECO:0000313" key="6">
    <source>
        <dbReference type="Proteomes" id="UP000623687"/>
    </source>
</evidence>
<feature type="region of interest" description="Disordered" evidence="4">
    <location>
        <begin position="1"/>
        <end position="256"/>
    </location>
</feature>
<evidence type="ECO:0008006" key="7">
    <source>
        <dbReference type="Google" id="ProtNLM"/>
    </source>
</evidence>
<name>A0A8H7DXE7_PLEOS</name>
<dbReference type="VEuPathDB" id="FungiDB:PC9H_002822"/>
<feature type="region of interest" description="Disordered" evidence="4">
    <location>
        <begin position="517"/>
        <end position="618"/>
    </location>
</feature>
<keyword evidence="2" id="KW-0597">Phosphoprotein</keyword>
<feature type="compositionally biased region" description="Polar residues" evidence="4">
    <location>
        <begin position="724"/>
        <end position="739"/>
    </location>
</feature>
<feature type="compositionally biased region" description="Low complexity" evidence="4">
    <location>
        <begin position="333"/>
        <end position="342"/>
    </location>
</feature>
<comment type="subcellular location">
    <subcellularLocation>
        <location evidence="1">Nucleus</location>
        <location evidence="1">Nucleolus</location>
    </subcellularLocation>
</comment>
<accession>A0A8H7DXE7</accession>
<feature type="compositionally biased region" description="Basic and acidic residues" evidence="4">
    <location>
        <begin position="46"/>
        <end position="65"/>
    </location>
</feature>
<feature type="compositionally biased region" description="Basic and acidic residues" evidence="4">
    <location>
        <begin position="572"/>
        <end position="588"/>
    </location>
</feature>
<dbReference type="InterPro" id="IPR006709">
    <property type="entry name" value="SSU_processome_Utp14"/>
</dbReference>
<evidence type="ECO:0000256" key="3">
    <source>
        <dbReference type="ARBA" id="ARBA00023242"/>
    </source>
</evidence>
<feature type="compositionally biased region" description="Basic and acidic residues" evidence="4">
    <location>
        <begin position="774"/>
        <end position="788"/>
    </location>
</feature>
<feature type="region of interest" description="Disordered" evidence="4">
    <location>
        <begin position="268"/>
        <end position="314"/>
    </location>
</feature>
<keyword evidence="6" id="KW-1185">Reference proteome</keyword>
<feature type="compositionally biased region" description="Basic and acidic residues" evidence="4">
    <location>
        <begin position="386"/>
        <end position="408"/>
    </location>
</feature>
<feature type="compositionally biased region" description="Basic and acidic residues" evidence="4">
    <location>
        <begin position="655"/>
        <end position="670"/>
    </location>
</feature>
<evidence type="ECO:0000256" key="2">
    <source>
        <dbReference type="ARBA" id="ARBA00022553"/>
    </source>
</evidence>
<dbReference type="PANTHER" id="PTHR14150">
    <property type="entry name" value="U3 SMALL NUCLEOLAR RNA-ASSOCIATED PROTEIN 14"/>
    <property type="match status" value="1"/>
</dbReference>
<feature type="region of interest" description="Disordered" evidence="4">
    <location>
        <begin position="333"/>
        <end position="408"/>
    </location>
</feature>
<protein>
    <recommendedName>
        <fullName evidence="7">Utp14-domain-containing protein</fullName>
    </recommendedName>
</protein>
<dbReference type="GeneID" id="59372640"/>